<evidence type="ECO:0000259" key="10">
    <source>
        <dbReference type="PROSITE" id="PS50929"/>
    </source>
</evidence>
<evidence type="ECO:0000256" key="7">
    <source>
        <dbReference type="ARBA" id="ARBA00023136"/>
    </source>
</evidence>
<feature type="transmembrane region" description="Helical" evidence="8">
    <location>
        <begin position="264"/>
        <end position="283"/>
    </location>
</feature>
<dbReference type="Proteomes" id="UP000178636">
    <property type="component" value="Unassembled WGS sequence"/>
</dbReference>
<dbReference type="SMART" id="SM00382">
    <property type="entry name" value="AAA"/>
    <property type="match status" value="1"/>
</dbReference>
<gene>
    <name evidence="11" type="ORF">A3C93_03175</name>
</gene>
<dbReference type="FunFam" id="3.40.50.300:FF:000287">
    <property type="entry name" value="Multidrug ABC transporter ATP-binding protein"/>
    <property type="match status" value="1"/>
</dbReference>
<dbReference type="CDD" id="cd07346">
    <property type="entry name" value="ABC_6TM_exporters"/>
    <property type="match status" value="1"/>
</dbReference>
<dbReference type="SUPFAM" id="SSF90123">
    <property type="entry name" value="ABC transporter transmembrane region"/>
    <property type="match status" value="1"/>
</dbReference>
<dbReference type="InterPro" id="IPR003593">
    <property type="entry name" value="AAA+_ATPase"/>
</dbReference>
<dbReference type="Gene3D" id="1.20.1560.10">
    <property type="entry name" value="ABC transporter type 1, transmembrane domain"/>
    <property type="match status" value="1"/>
</dbReference>
<keyword evidence="2" id="KW-0813">Transport</keyword>
<name>A0A1G2DEP6_9BACT</name>
<dbReference type="InterPro" id="IPR036640">
    <property type="entry name" value="ABC1_TM_sf"/>
</dbReference>
<evidence type="ECO:0000313" key="11">
    <source>
        <dbReference type="EMBL" id="OGZ12079.1"/>
    </source>
</evidence>
<protein>
    <recommendedName>
        <fullName evidence="13">ABC transporter ATP-binding protein</fullName>
    </recommendedName>
</protein>
<evidence type="ECO:0000256" key="4">
    <source>
        <dbReference type="ARBA" id="ARBA00022741"/>
    </source>
</evidence>
<reference evidence="11 12" key="1">
    <citation type="journal article" date="2016" name="Nat. Commun.">
        <title>Thousands of microbial genomes shed light on interconnected biogeochemical processes in an aquifer system.</title>
        <authorList>
            <person name="Anantharaman K."/>
            <person name="Brown C.T."/>
            <person name="Hug L.A."/>
            <person name="Sharon I."/>
            <person name="Castelle C.J."/>
            <person name="Probst A.J."/>
            <person name="Thomas B.C."/>
            <person name="Singh A."/>
            <person name="Wilkins M.J."/>
            <person name="Karaoz U."/>
            <person name="Brodie E.L."/>
            <person name="Williams K.H."/>
            <person name="Hubbard S.S."/>
            <person name="Banfield J.F."/>
        </authorList>
    </citation>
    <scope>NUCLEOTIDE SEQUENCE [LARGE SCALE GENOMIC DNA]</scope>
</reference>
<proteinExistence type="predicted"/>
<comment type="subcellular location">
    <subcellularLocation>
        <location evidence="1">Cell membrane</location>
        <topology evidence="1">Multi-pass membrane protein</topology>
    </subcellularLocation>
</comment>
<sequence length="720" mass="80719">MRSATAEALGETTAEAFTVVHAGSVATNASRSAQQHFLNTALLLEKVHPHISYHSSRTLYHTPSPHDVFSLFFAIHPLCRRMGGMTASDTNEKKAAAREGVLDTFFRRILFAKDMEIPPPVEKHVKARDVLSIYGESVWKHPVTIALVLSSVVASSVIAVVSPLYYKDFFDILTRGGESMGRSGELRHIIVLILGLGLFNFVAWRTAHFANQFLASRVVADLRERAFAHLIHHSQRFFTSTFTGTLVQRVNRFANGYDRIADRVIYDIIPIVVQVAGVLWILAREEKTMAVIVLLWTALFLAVNYVFARWKLKYDIAGAAQDSKTTGTLADIITNQSAVEAHGSHEFEKLRYGYQVETQMHMNRFRWNLAQSFDSIQSLFIVFVEFAVFYVGIGLWEKGQFSVGTFVLVQAYIVRLSGQLWSFSRLIRDVYDSFADAKEMTEIMQTPHEIEDAPEARTITRARGDVRFDHVSFCYNAQTIIDDFTTTMKAGERVALVGPSGAGKSTIVKLLFRFYDPTGGDVAIDGTSIRELSLDSLRQTLSLVPQDPALFHRSLMENIRYGRPGATDEEVLYAAKLAHCDEFIDLLPAKYDTLVGERGIKLSGGERQRVALARAFLRNAPIIMLDEATSSLDSESERYIQQALEELMKGRTTIVIAHRLSTIRSMDRIIVMDKGRIIEDGPHETLLTKKGLYAKLWNLQQNGFIPLEVLASLNAKDAPA</sequence>
<dbReference type="AlphaFoldDB" id="A0A1G2DEP6"/>
<evidence type="ECO:0000256" key="3">
    <source>
        <dbReference type="ARBA" id="ARBA00022692"/>
    </source>
</evidence>
<comment type="caution">
    <text evidence="11">The sequence shown here is derived from an EMBL/GenBank/DDBJ whole genome shotgun (WGS) entry which is preliminary data.</text>
</comment>
<dbReference type="GO" id="GO:0005524">
    <property type="term" value="F:ATP binding"/>
    <property type="evidence" value="ECO:0007669"/>
    <property type="project" value="UniProtKB-KW"/>
</dbReference>
<dbReference type="PROSITE" id="PS50893">
    <property type="entry name" value="ABC_TRANSPORTER_2"/>
    <property type="match status" value="1"/>
</dbReference>
<feature type="domain" description="ABC transporter" evidence="9">
    <location>
        <begin position="466"/>
        <end position="699"/>
    </location>
</feature>
<dbReference type="EMBL" id="MHLO01000024">
    <property type="protein sequence ID" value="OGZ12079.1"/>
    <property type="molecule type" value="Genomic_DNA"/>
</dbReference>
<dbReference type="GO" id="GO:0005886">
    <property type="term" value="C:plasma membrane"/>
    <property type="evidence" value="ECO:0007669"/>
    <property type="project" value="UniProtKB-SubCell"/>
</dbReference>
<dbReference type="PANTHER" id="PTHR43394:SF1">
    <property type="entry name" value="ATP-BINDING CASSETTE SUB-FAMILY B MEMBER 10, MITOCHONDRIAL"/>
    <property type="match status" value="1"/>
</dbReference>
<dbReference type="InterPro" id="IPR011527">
    <property type="entry name" value="ABC1_TM_dom"/>
</dbReference>
<dbReference type="PROSITE" id="PS00211">
    <property type="entry name" value="ABC_TRANSPORTER_1"/>
    <property type="match status" value="1"/>
</dbReference>
<feature type="transmembrane region" description="Helical" evidence="8">
    <location>
        <begin position="186"/>
        <end position="204"/>
    </location>
</feature>
<dbReference type="InterPro" id="IPR027417">
    <property type="entry name" value="P-loop_NTPase"/>
</dbReference>
<dbReference type="GO" id="GO:0015421">
    <property type="term" value="F:ABC-type oligopeptide transporter activity"/>
    <property type="evidence" value="ECO:0007669"/>
    <property type="project" value="TreeGrafter"/>
</dbReference>
<keyword evidence="3 8" id="KW-0812">Transmembrane</keyword>
<feature type="transmembrane region" description="Helical" evidence="8">
    <location>
        <begin position="289"/>
        <end position="307"/>
    </location>
</feature>
<feature type="transmembrane region" description="Helical" evidence="8">
    <location>
        <begin position="372"/>
        <end position="393"/>
    </location>
</feature>
<accession>A0A1G2DEP6</accession>
<dbReference type="PANTHER" id="PTHR43394">
    <property type="entry name" value="ATP-DEPENDENT PERMEASE MDL1, MITOCHONDRIAL"/>
    <property type="match status" value="1"/>
</dbReference>
<evidence type="ECO:0000256" key="2">
    <source>
        <dbReference type="ARBA" id="ARBA00022448"/>
    </source>
</evidence>
<keyword evidence="4" id="KW-0547">Nucleotide-binding</keyword>
<evidence type="ECO:0000259" key="9">
    <source>
        <dbReference type="PROSITE" id="PS50893"/>
    </source>
</evidence>
<dbReference type="STRING" id="1798664.A3C93_03175"/>
<dbReference type="Gene3D" id="3.40.50.300">
    <property type="entry name" value="P-loop containing nucleotide triphosphate hydrolases"/>
    <property type="match status" value="1"/>
</dbReference>
<feature type="transmembrane region" description="Helical" evidence="8">
    <location>
        <begin position="143"/>
        <end position="166"/>
    </location>
</feature>
<evidence type="ECO:0000256" key="6">
    <source>
        <dbReference type="ARBA" id="ARBA00022989"/>
    </source>
</evidence>
<dbReference type="Pfam" id="PF00005">
    <property type="entry name" value="ABC_tran"/>
    <property type="match status" value="1"/>
</dbReference>
<keyword evidence="5" id="KW-0067">ATP-binding</keyword>
<evidence type="ECO:0000313" key="12">
    <source>
        <dbReference type="Proteomes" id="UP000178636"/>
    </source>
</evidence>
<dbReference type="InterPro" id="IPR003439">
    <property type="entry name" value="ABC_transporter-like_ATP-bd"/>
</dbReference>
<keyword evidence="6 8" id="KW-1133">Transmembrane helix</keyword>
<evidence type="ECO:0000256" key="8">
    <source>
        <dbReference type="SAM" id="Phobius"/>
    </source>
</evidence>
<keyword evidence="7 8" id="KW-0472">Membrane</keyword>
<dbReference type="InterPro" id="IPR017871">
    <property type="entry name" value="ABC_transporter-like_CS"/>
</dbReference>
<evidence type="ECO:0008006" key="13">
    <source>
        <dbReference type="Google" id="ProtNLM"/>
    </source>
</evidence>
<dbReference type="PROSITE" id="PS50929">
    <property type="entry name" value="ABC_TM1F"/>
    <property type="match status" value="1"/>
</dbReference>
<evidence type="ECO:0000256" key="5">
    <source>
        <dbReference type="ARBA" id="ARBA00022840"/>
    </source>
</evidence>
<evidence type="ECO:0000256" key="1">
    <source>
        <dbReference type="ARBA" id="ARBA00004651"/>
    </source>
</evidence>
<organism evidence="11 12">
    <name type="scientific">Candidatus Lloydbacteria bacterium RIFCSPHIGHO2_02_FULL_54_17</name>
    <dbReference type="NCBI Taxonomy" id="1798664"/>
    <lineage>
        <taxon>Bacteria</taxon>
        <taxon>Candidatus Lloydiibacteriota</taxon>
    </lineage>
</organism>
<dbReference type="Pfam" id="PF00664">
    <property type="entry name" value="ABC_membrane"/>
    <property type="match status" value="1"/>
</dbReference>
<dbReference type="SUPFAM" id="SSF52540">
    <property type="entry name" value="P-loop containing nucleoside triphosphate hydrolases"/>
    <property type="match status" value="1"/>
</dbReference>
<dbReference type="GO" id="GO:0016887">
    <property type="term" value="F:ATP hydrolysis activity"/>
    <property type="evidence" value="ECO:0007669"/>
    <property type="project" value="InterPro"/>
</dbReference>
<feature type="domain" description="ABC transmembrane type-1" evidence="10">
    <location>
        <begin position="146"/>
        <end position="432"/>
    </location>
</feature>
<dbReference type="InterPro" id="IPR039421">
    <property type="entry name" value="Type_1_exporter"/>
</dbReference>